<evidence type="ECO:0000313" key="2">
    <source>
        <dbReference type="EMBL" id="KEQ72754.1"/>
    </source>
</evidence>
<dbReference type="OrthoDB" id="336240at2759"/>
<dbReference type="RefSeq" id="XP_013426956.1">
    <property type="nucleotide sequence ID" value="XM_013571502.1"/>
</dbReference>
<dbReference type="EMBL" id="KL584710">
    <property type="protein sequence ID" value="KEQ72754.1"/>
    <property type="molecule type" value="Genomic_DNA"/>
</dbReference>
<accession>A0A074WMD4</accession>
<dbReference type="GeneID" id="25410628"/>
<name>A0A074WMD4_9PEZI</name>
<protein>
    <submittedName>
        <fullName evidence="2">Uncharacterized protein</fullName>
    </submittedName>
</protein>
<feature type="region of interest" description="Disordered" evidence="1">
    <location>
        <begin position="267"/>
        <end position="342"/>
    </location>
</feature>
<dbReference type="InterPro" id="IPR012677">
    <property type="entry name" value="Nucleotide-bd_a/b_plait_sf"/>
</dbReference>
<dbReference type="Proteomes" id="UP000027730">
    <property type="component" value="Unassembled WGS sequence"/>
</dbReference>
<feature type="compositionally biased region" description="Polar residues" evidence="1">
    <location>
        <begin position="267"/>
        <end position="292"/>
    </location>
</feature>
<feature type="region of interest" description="Disordered" evidence="1">
    <location>
        <begin position="558"/>
        <end position="592"/>
    </location>
</feature>
<feature type="region of interest" description="Disordered" evidence="1">
    <location>
        <begin position="362"/>
        <end position="403"/>
    </location>
</feature>
<dbReference type="STRING" id="1043004.A0A074WMD4"/>
<feature type="compositionally biased region" description="Polar residues" evidence="1">
    <location>
        <begin position="363"/>
        <end position="373"/>
    </location>
</feature>
<dbReference type="AlphaFoldDB" id="A0A074WMD4"/>
<dbReference type="SUPFAM" id="SSF54928">
    <property type="entry name" value="RNA-binding domain, RBD"/>
    <property type="match status" value="1"/>
</dbReference>
<sequence>MDLDSLLAQRVHLSCRCFIDEEEETVHFGGRRTVEVAEGSALHQKSNAVVTSSASKHFPMSTTPVDRPRLSCHRPRTSVFVEQLIKATHLRSLKQTTIFMPQPRRRGDPIAIPTWDNMGLRVGDTQCSDCDSNPSHILTPCGHTICNEHFLQDPGEELAVRCALCLKVISVYELAEDAAIPKFQLLPAWFHDLRPSPTSATSSVWNSHSSLQLAFQALDASVAENMRRPTYVRDIYRADTPPPAGNEAQLGVTNRGAINNISMNSVQRTMSPQAPVEQAQQSGHTRFPSFNPTRPVGANFPQYATTSPAQNERMQSPLDQTQQRPSGHTQGASNIHAPQPSLFKPSHAFRELATPTPEAEFAYQQSNSVQQSPDAVKRPDPRGLMSPVQMDRPSAVPTMPSAMRNMRQPAPTMRGTMPHGFSNNVTGGGGNLTNGTHLSSFNMNSFNMPASNQHGSFTNSFSMHGSNMNGPQMNRSHLQDPQMYGSQMGRFPMSGQQMNPPQQMYNHMPGFMPHNPRMPALPTQADPFVDARPPVYAQGPFMAPNMYSHAFAAGPQPSLPAPVSSPMSRVGTAYSRDRRPQQTNHRVNAPQQAQALAARLAAAIRSGALAHLDPRSPPHGPRLHSPGVERRDNELLLQQPLIQPPVVRSQTVIAPEVRPDPAWVDPDDHVLPNLGDVYEHMPFVDTAADSRPCTNGVIKIGNIPYGTTKNEVIAALGRSTRIASQPKGTAYLAIHIIMERSTGKTMDVYVELDTVDEARLAIAGFRQRCNNNRQPRIGDRHVEVELSSQEALMKELFLRAKCVNWSGQTPHIYESTEAFNSGFQGFVTSEEMVMITKHAETPQRSPFALRCVNRTYETMISIMHKYPWFAVEYISIRERTAIFSCALVQLRVLVNAVSRNTHPHLLHRGLLQEYLTACLGNAGFSVQQKGYMVNCITNEGYGSLLSMIPYTPVDLMTGSWWAFEVLSKNPASSDPLLTYVVSLLCSATDPNSDFARIAAMNADITASDSAIAVVDDDTAAMSSFGHFAVKYPQQNKENCTLKTAAEAEWNALHEALSRVLPCSPALTFGEWGGQQQVAGAEEDQDTFEDGGTMALLGL</sequence>
<dbReference type="Gene3D" id="3.30.70.330">
    <property type="match status" value="1"/>
</dbReference>
<evidence type="ECO:0000313" key="3">
    <source>
        <dbReference type="Proteomes" id="UP000027730"/>
    </source>
</evidence>
<proteinExistence type="predicted"/>
<gene>
    <name evidence="2" type="ORF">M436DRAFT_47034</name>
</gene>
<organism evidence="2 3">
    <name type="scientific">Aureobasidium namibiae CBS 147.97</name>
    <dbReference type="NCBI Taxonomy" id="1043004"/>
    <lineage>
        <taxon>Eukaryota</taxon>
        <taxon>Fungi</taxon>
        <taxon>Dikarya</taxon>
        <taxon>Ascomycota</taxon>
        <taxon>Pezizomycotina</taxon>
        <taxon>Dothideomycetes</taxon>
        <taxon>Dothideomycetidae</taxon>
        <taxon>Dothideales</taxon>
        <taxon>Saccotheciaceae</taxon>
        <taxon>Aureobasidium</taxon>
    </lineage>
</organism>
<dbReference type="HOGENOM" id="CLU_270308_0_0_1"/>
<keyword evidence="3" id="KW-1185">Reference proteome</keyword>
<dbReference type="InterPro" id="IPR035979">
    <property type="entry name" value="RBD_domain_sf"/>
</dbReference>
<dbReference type="GO" id="GO:0003676">
    <property type="term" value="F:nucleic acid binding"/>
    <property type="evidence" value="ECO:0007669"/>
    <property type="project" value="InterPro"/>
</dbReference>
<feature type="compositionally biased region" description="Polar residues" evidence="1">
    <location>
        <begin position="302"/>
        <end position="333"/>
    </location>
</feature>
<reference evidence="2 3" key="1">
    <citation type="journal article" date="2014" name="BMC Genomics">
        <title>Genome sequencing of four Aureobasidium pullulans varieties: biotechnological potential, stress tolerance, and description of new species.</title>
        <authorList>
            <person name="Gostin Ar C."/>
            <person name="Ohm R.A."/>
            <person name="Kogej T."/>
            <person name="Sonjak S."/>
            <person name="Turk M."/>
            <person name="Zajc J."/>
            <person name="Zalar P."/>
            <person name="Grube M."/>
            <person name="Sun H."/>
            <person name="Han J."/>
            <person name="Sharma A."/>
            <person name="Chiniquy J."/>
            <person name="Ngan C.Y."/>
            <person name="Lipzen A."/>
            <person name="Barry K."/>
            <person name="Grigoriev I.V."/>
            <person name="Gunde-Cimerman N."/>
        </authorList>
    </citation>
    <scope>NUCLEOTIDE SEQUENCE [LARGE SCALE GENOMIC DNA]</scope>
    <source>
        <strain evidence="2 3">CBS 147.97</strain>
    </source>
</reference>
<evidence type="ECO:0000256" key="1">
    <source>
        <dbReference type="SAM" id="MobiDB-lite"/>
    </source>
</evidence>